<dbReference type="AlphaFoldDB" id="A0A856MCV5"/>
<dbReference type="KEGG" id="bsen:DP114_01820"/>
<evidence type="ECO:0000313" key="1">
    <source>
        <dbReference type="EMBL" id="QDL06806.1"/>
    </source>
</evidence>
<evidence type="ECO:0000313" key="2">
    <source>
        <dbReference type="Proteomes" id="UP000503129"/>
    </source>
</evidence>
<keyword evidence="2" id="KW-1185">Reference proteome</keyword>
<dbReference type="Proteomes" id="UP000503129">
    <property type="component" value="Chromosome"/>
</dbReference>
<reference evidence="1 2" key="1">
    <citation type="submission" date="2018-06" db="EMBL/GenBank/DDBJ databases">
        <title>Comparative genomics of Brasilonema spp. strains.</title>
        <authorList>
            <person name="Alvarenga D.O."/>
            <person name="Fiore M.F."/>
            <person name="Varani A.M."/>
        </authorList>
    </citation>
    <scope>NUCLEOTIDE SEQUENCE [LARGE SCALE GENOMIC DNA]</scope>
    <source>
        <strain evidence="1 2">CENA114</strain>
    </source>
</reference>
<name>A0A856MCV5_9CYAN</name>
<protein>
    <submittedName>
        <fullName evidence="1">Uncharacterized protein</fullName>
    </submittedName>
</protein>
<organism evidence="1 2">
    <name type="scientific">Brasilonema sennae CENA114</name>
    <dbReference type="NCBI Taxonomy" id="415709"/>
    <lineage>
        <taxon>Bacteria</taxon>
        <taxon>Bacillati</taxon>
        <taxon>Cyanobacteriota</taxon>
        <taxon>Cyanophyceae</taxon>
        <taxon>Nostocales</taxon>
        <taxon>Scytonemataceae</taxon>
        <taxon>Brasilonema</taxon>
        <taxon>Bromeliae group (in: Brasilonema)</taxon>
    </lineage>
</organism>
<proteinExistence type="predicted"/>
<sequence>MIIIVMEGSHCVGEPARMTALQRQIPTEGDPPMAQSATLREQYWLLRRRLASGFPGLFAFGVSPWEIACGVFPT</sequence>
<accession>A0A856MCV5</accession>
<gene>
    <name evidence="1" type="ORF">DP114_01820</name>
</gene>
<dbReference type="EMBL" id="CP030118">
    <property type="protein sequence ID" value="QDL06806.1"/>
    <property type="molecule type" value="Genomic_DNA"/>
</dbReference>